<dbReference type="Gene3D" id="3.40.50.300">
    <property type="entry name" value="P-loop containing nucleotide triphosphate hydrolases"/>
    <property type="match status" value="1"/>
</dbReference>
<dbReference type="PANTHER" id="PTHR12131:SF1">
    <property type="entry name" value="ATP-DEPENDENT RNA HELICASE SUPV3L1, MITOCHONDRIAL-RELATED"/>
    <property type="match status" value="1"/>
</dbReference>
<dbReference type="Gene3D" id="1.20.58.1080">
    <property type="match status" value="1"/>
</dbReference>
<gene>
    <name evidence="7" type="ORF">CYMTET_8347</name>
</gene>
<dbReference type="PROSITE" id="PS51194">
    <property type="entry name" value="HELICASE_CTER"/>
    <property type="match status" value="1"/>
</dbReference>
<comment type="caution">
    <text evidence="7">The sequence shown here is derived from an EMBL/GenBank/DDBJ whole genome shotgun (WGS) entry which is preliminary data.</text>
</comment>
<evidence type="ECO:0000256" key="4">
    <source>
        <dbReference type="ARBA" id="ARBA00022840"/>
    </source>
</evidence>
<dbReference type="InterPro" id="IPR041082">
    <property type="entry name" value="Suv3_C_1"/>
</dbReference>
<dbReference type="GO" id="GO:0016787">
    <property type="term" value="F:hydrolase activity"/>
    <property type="evidence" value="ECO:0007669"/>
    <property type="project" value="UniProtKB-KW"/>
</dbReference>
<feature type="non-terminal residue" evidence="7">
    <location>
        <position position="1"/>
    </location>
</feature>
<dbReference type="CDD" id="cd18805">
    <property type="entry name" value="SF2_C_suv3"/>
    <property type="match status" value="1"/>
</dbReference>
<keyword evidence="4" id="KW-0067">ATP-binding</keyword>
<accession>A0AAE0GTN7</accession>
<dbReference type="InterPro" id="IPR050699">
    <property type="entry name" value="RNA-DNA_Helicase"/>
</dbReference>
<reference evidence="7 8" key="1">
    <citation type="journal article" date="2015" name="Genome Biol. Evol.">
        <title>Comparative Genomics of a Bacterivorous Green Alga Reveals Evolutionary Causalities and Consequences of Phago-Mixotrophic Mode of Nutrition.</title>
        <authorList>
            <person name="Burns J.A."/>
            <person name="Paasch A."/>
            <person name="Narechania A."/>
            <person name="Kim E."/>
        </authorList>
    </citation>
    <scope>NUCLEOTIDE SEQUENCE [LARGE SCALE GENOMIC DNA]</scope>
    <source>
        <strain evidence="7 8">PLY_AMNH</strain>
    </source>
</reference>
<proteinExistence type="predicted"/>
<dbReference type="GO" id="GO:0000965">
    <property type="term" value="P:mitochondrial RNA 3'-end processing"/>
    <property type="evidence" value="ECO:0007669"/>
    <property type="project" value="TreeGrafter"/>
</dbReference>
<dbReference type="InterPro" id="IPR001650">
    <property type="entry name" value="Helicase_C-like"/>
</dbReference>
<feature type="region of interest" description="Disordered" evidence="5">
    <location>
        <begin position="450"/>
        <end position="526"/>
    </location>
</feature>
<evidence type="ECO:0000313" key="8">
    <source>
        <dbReference type="Proteomes" id="UP001190700"/>
    </source>
</evidence>
<evidence type="ECO:0000313" key="7">
    <source>
        <dbReference type="EMBL" id="KAK3283978.1"/>
    </source>
</evidence>
<feature type="region of interest" description="Disordered" evidence="5">
    <location>
        <begin position="390"/>
        <end position="428"/>
    </location>
</feature>
<dbReference type="Pfam" id="PF18147">
    <property type="entry name" value="Suv3_C_1"/>
    <property type="match status" value="1"/>
</dbReference>
<keyword evidence="2" id="KW-0378">Hydrolase</keyword>
<dbReference type="SMART" id="SM00490">
    <property type="entry name" value="HELICc"/>
    <property type="match status" value="1"/>
</dbReference>
<dbReference type="AlphaFoldDB" id="A0AAE0GTN7"/>
<feature type="compositionally biased region" description="Low complexity" evidence="5">
    <location>
        <begin position="394"/>
        <end position="409"/>
    </location>
</feature>
<keyword evidence="8" id="KW-1185">Reference proteome</keyword>
<dbReference type="FunFam" id="3.40.50.300:FF:000957">
    <property type="entry name" value="ATP-dependent RNA helicase SUV3L, mitochondrial"/>
    <property type="match status" value="1"/>
</dbReference>
<dbReference type="GO" id="GO:0005524">
    <property type="term" value="F:ATP binding"/>
    <property type="evidence" value="ECO:0007669"/>
    <property type="project" value="UniProtKB-KW"/>
</dbReference>
<evidence type="ECO:0000256" key="5">
    <source>
        <dbReference type="SAM" id="MobiDB-lite"/>
    </source>
</evidence>
<keyword evidence="3" id="KW-0347">Helicase</keyword>
<evidence type="ECO:0000256" key="1">
    <source>
        <dbReference type="ARBA" id="ARBA00022741"/>
    </source>
</evidence>
<dbReference type="Pfam" id="PF00271">
    <property type="entry name" value="Helicase_C"/>
    <property type="match status" value="1"/>
</dbReference>
<name>A0AAE0GTN7_9CHLO</name>
<feature type="region of interest" description="Disordered" evidence="5">
    <location>
        <begin position="584"/>
        <end position="607"/>
    </location>
</feature>
<dbReference type="SUPFAM" id="SSF52540">
    <property type="entry name" value="P-loop containing nucleoside triphosphate hydrolases"/>
    <property type="match status" value="1"/>
</dbReference>
<protein>
    <recommendedName>
        <fullName evidence="6">Helicase C-terminal domain-containing protein</fullName>
    </recommendedName>
</protein>
<dbReference type="GO" id="GO:0045025">
    <property type="term" value="C:mitochondrial degradosome"/>
    <property type="evidence" value="ECO:0007669"/>
    <property type="project" value="TreeGrafter"/>
</dbReference>
<sequence length="607" mass="63787">QSANSRCGAEGALQSANSRCGAEVALQGANSRCGAEGALQGANSRCGAEGALQSANSRWDRLIVHQYDRMTPLQIAPRPVETYRDVRPGDCIVAFARRDIFNIKKEIEFYTDNKCSIVYGKLPPETRRQQAKMFNEVDSGVDVLVASDAVGMGLNLNIGRVIFHSMDKYNGLGFETVPPTQIKQIAGRAGRHGTLYAEGWATCRNPEDMAVLIEGLSAPPEPTKAAGLFPTVEQMTAFALTMPDVPLATILDRFMRAAKLDGNFFLCRYEDMLAMANALHDIEGLSLRERFMFMAAPVSTADSVVMSSLLEYAVQYAKGESVQLVMDTKMQLPKDDKSLKEMEDMHRIFALYQWLSVPLEPRPCEGIQLGENLLRSDERRAHSAYGHVTGATFSGARGHSHSTSAASSEARGHGHSAGAAPGEAHGHSHCASAALSEACGHIGVAPSEVRGHCPSTSAAPGEARGGSRGIGAAPGEARGGSRGTGAAPSEARGGNRGTGAAPSEARGHIGVAPSKARGRTGAAPSEACGHIGAALSDARGHSHSIGAAPSEARGHIGAALSEARGHRHGAGAAPSEARNHIGVAPSEVRGHCPSTSAAPEQKPKFKM</sequence>
<dbReference type="GO" id="GO:0004386">
    <property type="term" value="F:helicase activity"/>
    <property type="evidence" value="ECO:0007669"/>
    <property type="project" value="UniProtKB-KW"/>
</dbReference>
<dbReference type="InterPro" id="IPR027417">
    <property type="entry name" value="P-loop_NTPase"/>
</dbReference>
<dbReference type="PANTHER" id="PTHR12131">
    <property type="entry name" value="ATP-DEPENDENT RNA AND DNA HELICASE"/>
    <property type="match status" value="1"/>
</dbReference>
<dbReference type="EMBL" id="LGRX02002561">
    <property type="protein sequence ID" value="KAK3283978.1"/>
    <property type="molecule type" value="Genomic_DNA"/>
</dbReference>
<dbReference type="Proteomes" id="UP001190700">
    <property type="component" value="Unassembled WGS sequence"/>
</dbReference>
<evidence type="ECO:0000259" key="6">
    <source>
        <dbReference type="PROSITE" id="PS51194"/>
    </source>
</evidence>
<keyword evidence="1" id="KW-0547">Nucleotide-binding</keyword>
<organism evidence="7 8">
    <name type="scientific">Cymbomonas tetramitiformis</name>
    <dbReference type="NCBI Taxonomy" id="36881"/>
    <lineage>
        <taxon>Eukaryota</taxon>
        <taxon>Viridiplantae</taxon>
        <taxon>Chlorophyta</taxon>
        <taxon>Pyramimonadophyceae</taxon>
        <taxon>Pyramimonadales</taxon>
        <taxon>Pyramimonadaceae</taxon>
        <taxon>Cymbomonas</taxon>
    </lineage>
</organism>
<evidence type="ECO:0000256" key="3">
    <source>
        <dbReference type="ARBA" id="ARBA00022806"/>
    </source>
</evidence>
<evidence type="ECO:0000256" key="2">
    <source>
        <dbReference type="ARBA" id="ARBA00022801"/>
    </source>
</evidence>
<feature type="domain" description="Helicase C-terminal" evidence="6">
    <location>
        <begin position="78"/>
        <end position="239"/>
    </location>
</feature>